<comment type="caution">
    <text evidence="2">The sequence shown here is derived from an EMBL/GenBank/DDBJ whole genome shotgun (WGS) entry which is preliminary data.</text>
</comment>
<keyword evidence="1" id="KW-1133">Transmembrane helix</keyword>
<proteinExistence type="predicted"/>
<dbReference type="EMBL" id="SRLD01000010">
    <property type="protein sequence ID" value="TGE17576.1"/>
    <property type="molecule type" value="Genomic_DNA"/>
</dbReference>
<protein>
    <recommendedName>
        <fullName evidence="4">DUF3307 domain-containing protein</fullName>
    </recommendedName>
</protein>
<reference evidence="2 3" key="1">
    <citation type="submission" date="2019-04" db="EMBL/GenBank/DDBJ databases">
        <authorList>
            <person name="Feng G."/>
            <person name="Zhang J."/>
            <person name="Zhu H."/>
        </authorList>
    </citation>
    <scope>NUCLEOTIDE SEQUENCE [LARGE SCALE GENOMIC DNA]</scope>
    <source>
        <strain evidence="2 3">JCM 17223</strain>
    </source>
</reference>
<keyword evidence="1" id="KW-0812">Transmembrane</keyword>
<organism evidence="2 3">
    <name type="scientific">Hymenobacter elongatus</name>
    <dbReference type="NCBI Taxonomy" id="877208"/>
    <lineage>
        <taxon>Bacteria</taxon>
        <taxon>Pseudomonadati</taxon>
        <taxon>Bacteroidota</taxon>
        <taxon>Cytophagia</taxon>
        <taxon>Cytophagales</taxon>
        <taxon>Hymenobacteraceae</taxon>
        <taxon>Hymenobacter</taxon>
    </lineage>
</organism>
<feature type="transmembrane region" description="Helical" evidence="1">
    <location>
        <begin position="21"/>
        <end position="46"/>
    </location>
</feature>
<evidence type="ECO:0008006" key="4">
    <source>
        <dbReference type="Google" id="ProtNLM"/>
    </source>
</evidence>
<accession>A0A4Z0PPU5</accession>
<name>A0A4Z0PPU5_9BACT</name>
<dbReference type="OrthoDB" id="8536716at2"/>
<dbReference type="RefSeq" id="WP_135496993.1">
    <property type="nucleotide sequence ID" value="NZ_SRLD01000010.1"/>
</dbReference>
<keyword evidence="3" id="KW-1185">Reference proteome</keyword>
<evidence type="ECO:0000313" key="2">
    <source>
        <dbReference type="EMBL" id="TGE17576.1"/>
    </source>
</evidence>
<evidence type="ECO:0000256" key="1">
    <source>
        <dbReference type="SAM" id="Phobius"/>
    </source>
</evidence>
<dbReference type="AlphaFoldDB" id="A0A4Z0PPU5"/>
<keyword evidence="1" id="KW-0472">Membrane</keyword>
<feature type="transmembrane region" description="Helical" evidence="1">
    <location>
        <begin position="66"/>
        <end position="89"/>
    </location>
</feature>
<dbReference type="Proteomes" id="UP000297739">
    <property type="component" value="Unassembled WGS sequence"/>
</dbReference>
<gene>
    <name evidence="2" type="ORF">E5J99_06910</name>
</gene>
<evidence type="ECO:0000313" key="3">
    <source>
        <dbReference type="Proteomes" id="UP000297739"/>
    </source>
</evidence>
<sequence length="93" mass="10405">MTKGWRKKLDKDAALKWAGTWIGYLERIIILTFVLHDQYEAIGLLIAAKSLLRFRDTDDARPQTEYVLIGTLASVAGALIVGELFKLLVAAMK</sequence>